<dbReference type="InterPro" id="IPR050600">
    <property type="entry name" value="SETD3_SETD6_MTase"/>
</dbReference>
<protein>
    <recommendedName>
        <fullName evidence="2">SET domain-containing protein</fullName>
    </recommendedName>
</protein>
<dbReference type="InterPro" id="IPR046341">
    <property type="entry name" value="SET_dom_sf"/>
</dbReference>
<feature type="domain" description="SET" evidence="2">
    <location>
        <begin position="36"/>
        <end position="256"/>
    </location>
</feature>
<accession>E1Z6K7</accession>
<proteinExistence type="predicted"/>
<dbReference type="InterPro" id="IPR001214">
    <property type="entry name" value="SET_dom"/>
</dbReference>
<dbReference type="SUPFAM" id="SSF82199">
    <property type="entry name" value="SET domain"/>
    <property type="match status" value="1"/>
</dbReference>
<keyword evidence="1" id="KW-0732">Signal</keyword>
<evidence type="ECO:0000256" key="1">
    <source>
        <dbReference type="SAM" id="SignalP"/>
    </source>
</evidence>
<feature type="chain" id="PRO_5003156009" description="SET domain-containing protein" evidence="1">
    <location>
        <begin position="18"/>
        <end position="450"/>
    </location>
</feature>
<dbReference type="OMA" id="FQWAFAC"/>
<dbReference type="OrthoDB" id="5945798at2759"/>
<dbReference type="AlphaFoldDB" id="E1Z6K7"/>
<dbReference type="CDD" id="cd10527">
    <property type="entry name" value="SET_LSMT"/>
    <property type="match status" value="1"/>
</dbReference>
<gene>
    <name evidence="3" type="ORF">CHLNCDRAFT_140947</name>
</gene>
<feature type="signal peptide" evidence="1">
    <location>
        <begin position="1"/>
        <end position="17"/>
    </location>
</feature>
<dbReference type="RefSeq" id="XP_005851051.1">
    <property type="nucleotide sequence ID" value="XM_005850989.1"/>
</dbReference>
<evidence type="ECO:0000313" key="4">
    <source>
        <dbReference type="Proteomes" id="UP000008141"/>
    </source>
</evidence>
<dbReference type="InParanoid" id="E1Z6K7"/>
<dbReference type="GeneID" id="17358025"/>
<sequence length="450" mass="46354">MCHSGIALVIQIGNAAAAAATEAEAAFADLAAAHCSTCAVALQPWSDGSLHRGSGLFLTAAASQGDVVLRVPTSLCLAVDYAAGLRLPPGAWPRLQRGVQKDAALPWDILLALALLDSLSGGGDAFWERYSNAVLPQPLDLTLPLCLPPRLLPQLQHAAIAAGAAAQQERLAGLFPGLGGSMSEDGPTWLQWGFGCVRSRAFRLADEHFAFVPLLDVANHAADPSCDFRLNAGEGCVELVAVKDLQPGQEATISYTGPAGMTNQRLMAQYGFVPGGNLADRLQFAALDGAGAAGIAEAGAAGRGSAGDAAMADDGAQAVLMSLDRMQACMGSDQRMASAMGGRDPFAYAALKSLPFAADEAAAAPLGRQLSLAEHLHAELEAEAAAWPTSLAQDGAVLQGWQEQGLGGGGGGLDARMVAVVEYRLRRKALVATCRQLLLDFMEGPPPGAA</sequence>
<name>E1Z6K7_CHLVA</name>
<dbReference type="Gene3D" id="3.90.1410.10">
    <property type="entry name" value="set domain protein methyltransferase, domain 1"/>
    <property type="match status" value="1"/>
</dbReference>
<dbReference type="eggNOG" id="KOG1337">
    <property type="taxonomic scope" value="Eukaryota"/>
</dbReference>
<dbReference type="EMBL" id="GL433837">
    <property type="protein sequence ID" value="EFN58949.1"/>
    <property type="molecule type" value="Genomic_DNA"/>
</dbReference>
<dbReference type="PANTHER" id="PTHR13271:SF154">
    <property type="entry name" value="GRIP DOMAIN-CONTAINING PROTEIN"/>
    <property type="match status" value="1"/>
</dbReference>
<dbReference type="PANTHER" id="PTHR13271">
    <property type="entry name" value="UNCHARACTERIZED PUTATIVE METHYLTRANSFERASE"/>
    <property type="match status" value="1"/>
</dbReference>
<dbReference type="Pfam" id="PF00856">
    <property type="entry name" value="SET"/>
    <property type="match status" value="1"/>
</dbReference>
<keyword evidence="4" id="KW-1185">Reference proteome</keyword>
<dbReference type="PROSITE" id="PS50280">
    <property type="entry name" value="SET"/>
    <property type="match status" value="1"/>
</dbReference>
<organism evidence="4">
    <name type="scientific">Chlorella variabilis</name>
    <name type="common">Green alga</name>
    <dbReference type="NCBI Taxonomy" id="554065"/>
    <lineage>
        <taxon>Eukaryota</taxon>
        <taxon>Viridiplantae</taxon>
        <taxon>Chlorophyta</taxon>
        <taxon>core chlorophytes</taxon>
        <taxon>Trebouxiophyceae</taxon>
        <taxon>Chlorellales</taxon>
        <taxon>Chlorellaceae</taxon>
        <taxon>Chlorella clade</taxon>
        <taxon>Chlorella</taxon>
    </lineage>
</organism>
<dbReference type="KEGG" id="cvr:CHLNCDRAFT_140947"/>
<reference evidence="3 4" key="1">
    <citation type="journal article" date="2010" name="Plant Cell">
        <title>The Chlorella variabilis NC64A genome reveals adaptation to photosymbiosis, coevolution with viruses, and cryptic sex.</title>
        <authorList>
            <person name="Blanc G."/>
            <person name="Duncan G."/>
            <person name="Agarkova I."/>
            <person name="Borodovsky M."/>
            <person name="Gurnon J."/>
            <person name="Kuo A."/>
            <person name="Lindquist E."/>
            <person name="Lucas S."/>
            <person name="Pangilinan J."/>
            <person name="Polle J."/>
            <person name="Salamov A."/>
            <person name="Terry A."/>
            <person name="Yamada T."/>
            <person name="Dunigan D.D."/>
            <person name="Grigoriev I.V."/>
            <person name="Claverie J.M."/>
            <person name="Van Etten J.L."/>
        </authorList>
    </citation>
    <scope>NUCLEOTIDE SEQUENCE [LARGE SCALE GENOMIC DNA]</scope>
    <source>
        <strain evidence="3 4">NC64A</strain>
    </source>
</reference>
<evidence type="ECO:0000259" key="2">
    <source>
        <dbReference type="PROSITE" id="PS50280"/>
    </source>
</evidence>
<dbReference type="GO" id="GO:0016279">
    <property type="term" value="F:protein-lysine N-methyltransferase activity"/>
    <property type="evidence" value="ECO:0007669"/>
    <property type="project" value="TreeGrafter"/>
</dbReference>
<dbReference type="Proteomes" id="UP000008141">
    <property type="component" value="Unassembled WGS sequence"/>
</dbReference>
<evidence type="ECO:0000313" key="3">
    <source>
        <dbReference type="EMBL" id="EFN58949.1"/>
    </source>
</evidence>